<dbReference type="PANTHER" id="PTHR30582:SF2">
    <property type="entry name" value="L,D-TRANSPEPTIDASE YCIB-RELATED"/>
    <property type="match status" value="1"/>
</dbReference>
<reference evidence="10 11" key="1">
    <citation type="submission" date="2020-04" db="EMBL/GenBank/DDBJ databases">
        <title>MicrobeNet Type strains.</title>
        <authorList>
            <person name="Nicholson A.C."/>
        </authorList>
    </citation>
    <scope>NUCLEOTIDE SEQUENCE [LARGE SCALE GENOMIC DNA]</scope>
    <source>
        <strain evidence="10 11">ATCC BAA-277</strain>
    </source>
</reference>
<feature type="active site" description="Nucleophile" evidence="7">
    <location>
        <position position="346"/>
    </location>
</feature>
<evidence type="ECO:0000256" key="5">
    <source>
        <dbReference type="ARBA" id="ARBA00023315"/>
    </source>
</evidence>
<evidence type="ECO:0000313" key="10">
    <source>
        <dbReference type="EMBL" id="NKZ06411.1"/>
    </source>
</evidence>
<dbReference type="Gene3D" id="2.60.40.3780">
    <property type="match status" value="1"/>
</dbReference>
<keyword evidence="11" id="KW-1185">Reference proteome</keyword>
<dbReference type="RefSeq" id="WP_083946198.1">
    <property type="nucleotide sequence ID" value="NZ_JAAXPI010000035.1"/>
</dbReference>
<evidence type="ECO:0000256" key="8">
    <source>
        <dbReference type="SAM" id="MobiDB-lite"/>
    </source>
</evidence>
<evidence type="ECO:0000256" key="4">
    <source>
        <dbReference type="ARBA" id="ARBA00022984"/>
    </source>
</evidence>
<keyword evidence="2" id="KW-0808">Transferase</keyword>
<dbReference type="UniPathway" id="UPA00219"/>
<dbReference type="EMBL" id="JAAXPI010000035">
    <property type="protein sequence ID" value="NKZ06411.1"/>
    <property type="molecule type" value="Genomic_DNA"/>
</dbReference>
<evidence type="ECO:0000256" key="1">
    <source>
        <dbReference type="ARBA" id="ARBA00004752"/>
    </source>
</evidence>
<keyword evidence="5" id="KW-0012">Acyltransferase</keyword>
<evidence type="ECO:0000256" key="2">
    <source>
        <dbReference type="ARBA" id="ARBA00022679"/>
    </source>
</evidence>
<evidence type="ECO:0000259" key="9">
    <source>
        <dbReference type="PROSITE" id="PS52029"/>
    </source>
</evidence>
<dbReference type="CDD" id="cd13432">
    <property type="entry name" value="LDT_IgD_like_2"/>
    <property type="match status" value="1"/>
</dbReference>
<dbReference type="SUPFAM" id="SSF141523">
    <property type="entry name" value="L,D-transpeptidase catalytic domain-like"/>
    <property type="match status" value="1"/>
</dbReference>
<feature type="region of interest" description="Disordered" evidence="8">
    <location>
        <begin position="410"/>
        <end position="433"/>
    </location>
</feature>
<proteinExistence type="predicted"/>
<dbReference type="PROSITE" id="PS52029">
    <property type="entry name" value="LD_TPASE"/>
    <property type="match status" value="1"/>
</dbReference>
<keyword evidence="4 7" id="KW-0573">Peptidoglycan synthesis</keyword>
<name>A0A846Z2E4_9ACTN</name>
<keyword evidence="3 7" id="KW-0133">Cell shape</keyword>
<dbReference type="GO" id="GO:0016746">
    <property type="term" value="F:acyltransferase activity"/>
    <property type="evidence" value="ECO:0007669"/>
    <property type="project" value="UniProtKB-KW"/>
</dbReference>
<dbReference type="GO" id="GO:0005576">
    <property type="term" value="C:extracellular region"/>
    <property type="evidence" value="ECO:0007669"/>
    <property type="project" value="TreeGrafter"/>
</dbReference>
<feature type="domain" description="L,D-TPase catalytic" evidence="9">
    <location>
        <begin position="242"/>
        <end position="370"/>
    </location>
</feature>
<dbReference type="Proteomes" id="UP000579250">
    <property type="component" value="Unassembled WGS sequence"/>
</dbReference>
<dbReference type="CDD" id="cd16913">
    <property type="entry name" value="YkuD_like"/>
    <property type="match status" value="1"/>
</dbReference>
<comment type="pathway">
    <text evidence="1 7">Cell wall biogenesis; peptidoglycan biosynthesis.</text>
</comment>
<evidence type="ECO:0000256" key="6">
    <source>
        <dbReference type="ARBA" id="ARBA00023316"/>
    </source>
</evidence>
<evidence type="ECO:0000313" key="11">
    <source>
        <dbReference type="Proteomes" id="UP000579250"/>
    </source>
</evidence>
<dbReference type="AlphaFoldDB" id="A0A846Z2E4"/>
<feature type="active site" description="Proton donor/acceptor" evidence="7">
    <location>
        <position position="328"/>
    </location>
</feature>
<dbReference type="InterPro" id="IPR050979">
    <property type="entry name" value="LD-transpeptidase"/>
</dbReference>
<keyword evidence="6 7" id="KW-0961">Cell wall biogenesis/degradation</keyword>
<comment type="caution">
    <text evidence="10">The sequence shown here is derived from an EMBL/GenBank/DDBJ whole genome shotgun (WGS) entry which is preliminary data.</text>
</comment>
<dbReference type="Pfam" id="PF17964">
    <property type="entry name" value="Big_10"/>
    <property type="match status" value="1"/>
</dbReference>
<dbReference type="InterPro" id="IPR038063">
    <property type="entry name" value="Transpep_catalytic_dom"/>
</dbReference>
<dbReference type="Pfam" id="PF03734">
    <property type="entry name" value="YkuD"/>
    <property type="match status" value="1"/>
</dbReference>
<evidence type="ECO:0000256" key="3">
    <source>
        <dbReference type="ARBA" id="ARBA00022960"/>
    </source>
</evidence>
<gene>
    <name evidence="10" type="ORF">HGB48_22065</name>
</gene>
<dbReference type="Gene3D" id="2.40.440.10">
    <property type="entry name" value="L,D-transpeptidase catalytic domain-like"/>
    <property type="match status" value="1"/>
</dbReference>
<dbReference type="Gene3D" id="2.60.40.3710">
    <property type="match status" value="1"/>
</dbReference>
<evidence type="ECO:0000256" key="7">
    <source>
        <dbReference type="PROSITE-ProRule" id="PRU01373"/>
    </source>
</evidence>
<dbReference type="GO" id="GO:0008360">
    <property type="term" value="P:regulation of cell shape"/>
    <property type="evidence" value="ECO:0007669"/>
    <property type="project" value="UniProtKB-UniRule"/>
</dbReference>
<dbReference type="PANTHER" id="PTHR30582">
    <property type="entry name" value="L,D-TRANSPEPTIDASE"/>
    <property type="match status" value="1"/>
</dbReference>
<sequence length="433" mass="46313">MRVGGSGPGYRRRPGYRGRRAAAVLVGASVVAAVAACSGGEPEAADAVRLAVSPAGGGGKLRPDGQIDVRAGSGTIENVTVSTKDGEVEGDLSADRTQWRSRWSLEPGETYTVAATGLGKDGRTRTVSSRFTTAEVAKTNDVTIDAPYNKETVGVGIPIVMNFERPVKDRAAVERGLEVTADRTVEGAWHWFGDQQVVFRTKQYWPVHTNVRFRAHLSGVRTGGDVYGGKNYAVDFKIGDSHVSTAGEDSHKMVVMVNGKKARTIPTSMGKGGERRYTTTNGVHVTMSKEDPTTMTSEWMGISPGSPGGYSLTVYKSVRISNSGEYVHSAPWSVGDQGHENVSHGCINISPSNAKWFYKLSNRGDIVKVTGSSRELEPDNGWGFWQLGWSDWVKGSALKRSVTTAPHLDAATLSAQGEGAKPRAPEKQGAEGN</sequence>
<organism evidence="10 11">
    <name type="scientific">Actinomadura latina</name>
    <dbReference type="NCBI Taxonomy" id="163603"/>
    <lineage>
        <taxon>Bacteria</taxon>
        <taxon>Bacillati</taxon>
        <taxon>Actinomycetota</taxon>
        <taxon>Actinomycetes</taxon>
        <taxon>Streptosporangiales</taxon>
        <taxon>Thermomonosporaceae</taxon>
        <taxon>Actinomadura</taxon>
    </lineage>
</organism>
<dbReference type="InterPro" id="IPR041280">
    <property type="entry name" value="Big_10"/>
</dbReference>
<accession>A0A846Z2E4</accession>
<protein>
    <submittedName>
        <fullName evidence="10">L,D-transpeptidase</fullName>
    </submittedName>
</protein>
<dbReference type="GO" id="GO:0018104">
    <property type="term" value="P:peptidoglycan-protein cross-linking"/>
    <property type="evidence" value="ECO:0007669"/>
    <property type="project" value="TreeGrafter"/>
</dbReference>
<feature type="compositionally biased region" description="Basic and acidic residues" evidence="8">
    <location>
        <begin position="420"/>
        <end position="433"/>
    </location>
</feature>
<dbReference type="GO" id="GO:0071972">
    <property type="term" value="F:peptidoglycan L,D-transpeptidase activity"/>
    <property type="evidence" value="ECO:0007669"/>
    <property type="project" value="TreeGrafter"/>
</dbReference>
<dbReference type="InterPro" id="IPR005490">
    <property type="entry name" value="LD_TPept_cat_dom"/>
</dbReference>
<dbReference type="GO" id="GO:0071555">
    <property type="term" value="P:cell wall organization"/>
    <property type="evidence" value="ECO:0007669"/>
    <property type="project" value="UniProtKB-UniRule"/>
</dbReference>